<gene>
    <name evidence="5" type="ORF">SAMN06297280_0922</name>
</gene>
<reference evidence="6" key="1">
    <citation type="submission" date="2017-09" db="EMBL/GenBank/DDBJ databases">
        <authorList>
            <person name="Varghese N."/>
            <person name="Submissions S."/>
        </authorList>
    </citation>
    <scope>NUCLEOTIDE SEQUENCE [LARGE SCALE GENOMIC DNA]</scope>
    <source>
        <strain evidence="6">CGMCC 1.12461</strain>
    </source>
</reference>
<evidence type="ECO:0000256" key="4">
    <source>
        <dbReference type="ARBA" id="ARBA00023163"/>
    </source>
</evidence>
<keyword evidence="2" id="KW-0805">Transcription regulation</keyword>
<dbReference type="OrthoDB" id="279010at2"/>
<organism evidence="5 6">
    <name type="scientific">Arsukibacterium tuosuense</name>
    <dbReference type="NCBI Taxonomy" id="1323745"/>
    <lineage>
        <taxon>Bacteria</taxon>
        <taxon>Pseudomonadati</taxon>
        <taxon>Pseudomonadota</taxon>
        <taxon>Gammaproteobacteria</taxon>
        <taxon>Chromatiales</taxon>
        <taxon>Chromatiaceae</taxon>
        <taxon>Arsukibacterium</taxon>
    </lineage>
</organism>
<evidence type="ECO:0000256" key="3">
    <source>
        <dbReference type="ARBA" id="ARBA00023125"/>
    </source>
</evidence>
<keyword evidence="4" id="KW-0804">Transcription</keyword>
<evidence type="ECO:0000313" key="6">
    <source>
        <dbReference type="Proteomes" id="UP000219353"/>
    </source>
</evidence>
<dbReference type="InterPro" id="IPR036390">
    <property type="entry name" value="WH_DNA-bd_sf"/>
</dbReference>
<dbReference type="EMBL" id="OBEB01000001">
    <property type="protein sequence ID" value="SNY45587.1"/>
    <property type="molecule type" value="Genomic_DNA"/>
</dbReference>
<dbReference type="InterPro" id="IPR005650">
    <property type="entry name" value="BlaI_family"/>
</dbReference>
<keyword evidence="6" id="KW-1185">Reference proteome</keyword>
<protein>
    <submittedName>
        <fullName evidence="5">BlaI family transcriptional regulator, penicillinase repressor</fullName>
    </submittedName>
</protein>
<evidence type="ECO:0000256" key="1">
    <source>
        <dbReference type="ARBA" id="ARBA00011046"/>
    </source>
</evidence>
<comment type="similarity">
    <text evidence="1">Belongs to the BlaI transcriptional regulatory family.</text>
</comment>
<proteinExistence type="inferred from homology"/>
<dbReference type="PIRSF" id="PIRSF019455">
    <property type="entry name" value="CopR_AtkY"/>
    <property type="match status" value="1"/>
</dbReference>
<dbReference type="InterPro" id="IPR036388">
    <property type="entry name" value="WH-like_DNA-bd_sf"/>
</dbReference>
<dbReference type="SUPFAM" id="SSF46785">
    <property type="entry name" value="Winged helix' DNA-binding domain"/>
    <property type="match status" value="1"/>
</dbReference>
<dbReference type="Gene3D" id="1.10.10.10">
    <property type="entry name" value="Winged helix-like DNA-binding domain superfamily/Winged helix DNA-binding domain"/>
    <property type="match status" value="1"/>
</dbReference>
<dbReference type="AlphaFoldDB" id="A0A285ICS5"/>
<sequence length="127" mass="15034">MVSMSLSDFELEVMQIFWELKEASAPEIHKIIEKKRAVKYSTVKTIIDRLEKKEAVTRSRSEGRIIFYLPVMEKQNVRTPLIKEFINRVFLGKSRPLVAHIIEQEELSIKDIEYLESVLREKKKELK</sequence>
<evidence type="ECO:0000256" key="2">
    <source>
        <dbReference type="ARBA" id="ARBA00023015"/>
    </source>
</evidence>
<accession>A0A285ICS5</accession>
<dbReference type="Proteomes" id="UP000219353">
    <property type="component" value="Unassembled WGS sequence"/>
</dbReference>
<dbReference type="GO" id="GO:0045892">
    <property type="term" value="P:negative regulation of DNA-templated transcription"/>
    <property type="evidence" value="ECO:0007669"/>
    <property type="project" value="InterPro"/>
</dbReference>
<keyword evidence="3" id="KW-0238">DNA-binding</keyword>
<dbReference type="Gene3D" id="1.10.4040.10">
    <property type="entry name" value="Penicillinase repressor domain"/>
    <property type="match status" value="1"/>
</dbReference>
<name>A0A285ICS5_9GAMM</name>
<evidence type="ECO:0000313" key="5">
    <source>
        <dbReference type="EMBL" id="SNY45587.1"/>
    </source>
</evidence>
<dbReference type="GO" id="GO:0003677">
    <property type="term" value="F:DNA binding"/>
    <property type="evidence" value="ECO:0007669"/>
    <property type="project" value="UniProtKB-KW"/>
</dbReference>
<dbReference type="Pfam" id="PF03965">
    <property type="entry name" value="Penicillinase_R"/>
    <property type="match status" value="1"/>
</dbReference>